<evidence type="ECO:0000313" key="4">
    <source>
        <dbReference type="Proteomes" id="UP001154322"/>
    </source>
</evidence>
<dbReference type="Gene3D" id="2.120.10.30">
    <property type="entry name" value="TolB, C-terminal domain"/>
    <property type="match status" value="1"/>
</dbReference>
<reference evidence="3" key="1">
    <citation type="submission" date="2022-06" db="EMBL/GenBank/DDBJ databases">
        <authorList>
            <person name="Dietemann V."/>
            <person name="Ory F."/>
            <person name="Dainat B."/>
            <person name="Oberhansli S."/>
        </authorList>
    </citation>
    <scope>NUCLEOTIDE SEQUENCE</scope>
    <source>
        <strain evidence="3">Ena-SAMPLE-TAB-26-04-2022-14:26:32:270-5432</strain>
    </source>
</reference>
<dbReference type="PROSITE" id="PS51257">
    <property type="entry name" value="PROKAR_LIPOPROTEIN"/>
    <property type="match status" value="1"/>
</dbReference>
<dbReference type="Pfam" id="PF07676">
    <property type="entry name" value="PD40"/>
    <property type="match status" value="1"/>
</dbReference>
<comment type="caution">
    <text evidence="3">The sequence shown here is derived from an EMBL/GenBank/DDBJ whole genome shotgun (WGS) entry which is preliminary data.</text>
</comment>
<dbReference type="RefSeq" id="WP_249724610.1">
    <property type="nucleotide sequence ID" value="NZ_AP031286.1"/>
</dbReference>
<dbReference type="InterPro" id="IPR011659">
    <property type="entry name" value="WD40"/>
</dbReference>
<evidence type="ECO:0000256" key="1">
    <source>
        <dbReference type="ARBA" id="ARBA00009820"/>
    </source>
</evidence>
<gene>
    <name evidence="3" type="ORF">WJ0W_001563</name>
</gene>
<dbReference type="Proteomes" id="UP001154322">
    <property type="component" value="Unassembled WGS sequence"/>
</dbReference>
<proteinExistence type="inferred from homology"/>
<evidence type="ECO:0008006" key="5">
    <source>
        <dbReference type="Google" id="ProtNLM"/>
    </source>
</evidence>
<evidence type="ECO:0000313" key="3">
    <source>
        <dbReference type="EMBL" id="CAH8244325.1"/>
    </source>
</evidence>
<dbReference type="SUPFAM" id="SSF69304">
    <property type="entry name" value="Tricorn protease N-terminal domain"/>
    <property type="match status" value="1"/>
</dbReference>
<keyword evidence="4" id="KW-1185">Reference proteome</keyword>
<evidence type="ECO:0000256" key="2">
    <source>
        <dbReference type="SAM" id="SignalP"/>
    </source>
</evidence>
<dbReference type="InterPro" id="IPR011042">
    <property type="entry name" value="6-blade_b-propeller_TolB-like"/>
</dbReference>
<accession>A0ABN8TZV5</accession>
<feature type="chain" id="PRO_5047200144" description="Dipeptidylpeptidase IV N-terminal domain-containing protein" evidence="2">
    <location>
        <begin position="23"/>
        <end position="172"/>
    </location>
</feature>
<feature type="signal peptide" evidence="2">
    <location>
        <begin position="1"/>
        <end position="22"/>
    </location>
</feature>
<dbReference type="EMBL" id="CALYLO010000001">
    <property type="protein sequence ID" value="CAH8244325.1"/>
    <property type="molecule type" value="Genomic_DNA"/>
</dbReference>
<comment type="similarity">
    <text evidence="1">Belongs to the TolB family.</text>
</comment>
<protein>
    <recommendedName>
        <fullName evidence="5">Dipeptidylpeptidase IV N-terminal domain-containing protein</fullName>
    </recommendedName>
</protein>
<sequence>MKNRLIALIVFALLCSCLPAISRADNVAEQKAAAAFIRGNDLWIAIGSEEKRLTRGEFIRNPRWSHDGSWLAFSKGKEEKEIWLYHAATGKMRQAGQGYNVQWSPSRNVLAFQSQEARRTLYVIDAEGKRKPQRIAEHAGNFSWKPDGASLLYSVEARLLGTEHGRISDCIP</sequence>
<dbReference type="PANTHER" id="PTHR36842">
    <property type="entry name" value="PROTEIN TOLB HOMOLOG"/>
    <property type="match status" value="1"/>
</dbReference>
<dbReference type="PANTHER" id="PTHR36842:SF1">
    <property type="entry name" value="PROTEIN TOLB"/>
    <property type="match status" value="1"/>
</dbReference>
<keyword evidence="2" id="KW-0732">Signal</keyword>
<name>A0ABN8TZV5_9BACL</name>
<organism evidence="3 4">
    <name type="scientific">Paenibacillus melissococcoides</name>
    <dbReference type="NCBI Taxonomy" id="2912268"/>
    <lineage>
        <taxon>Bacteria</taxon>
        <taxon>Bacillati</taxon>
        <taxon>Bacillota</taxon>
        <taxon>Bacilli</taxon>
        <taxon>Bacillales</taxon>
        <taxon>Paenibacillaceae</taxon>
        <taxon>Paenibacillus</taxon>
    </lineage>
</organism>